<comment type="caution">
    <text evidence="1">The sequence shown here is derived from an EMBL/GenBank/DDBJ whole genome shotgun (WGS) entry which is preliminary data.</text>
</comment>
<evidence type="ECO:0000313" key="1">
    <source>
        <dbReference type="EMBL" id="MCE3217123.1"/>
    </source>
</evidence>
<gene>
    <name evidence="1" type="ORF">HAX54_010465</name>
</gene>
<protein>
    <submittedName>
        <fullName evidence="1">Uncharacterized protein</fullName>
    </submittedName>
</protein>
<proteinExistence type="predicted"/>
<keyword evidence="2" id="KW-1185">Reference proteome</keyword>
<dbReference type="EMBL" id="JACEIK010015795">
    <property type="protein sequence ID" value="MCE3217123.1"/>
    <property type="molecule type" value="Genomic_DNA"/>
</dbReference>
<reference evidence="1 2" key="1">
    <citation type="journal article" date="2021" name="BMC Genomics">
        <title>Datura genome reveals duplications of psychoactive alkaloid biosynthetic genes and high mutation rate following tissue culture.</title>
        <authorList>
            <person name="Rajewski A."/>
            <person name="Carter-House D."/>
            <person name="Stajich J."/>
            <person name="Litt A."/>
        </authorList>
    </citation>
    <scope>NUCLEOTIDE SEQUENCE [LARGE SCALE GENOMIC DNA]</scope>
    <source>
        <strain evidence="1">AR-01</strain>
    </source>
</reference>
<name>A0ABS8WY28_DATST</name>
<dbReference type="Proteomes" id="UP000823775">
    <property type="component" value="Unassembled WGS sequence"/>
</dbReference>
<sequence>MEGFRDGYRSLWRFSTGYRSLWRFAGSGGFMLDSERERRIRWLHVVVGKREMGMAAVGSDLSPVRRVREG</sequence>
<feature type="non-terminal residue" evidence="1">
    <location>
        <position position="70"/>
    </location>
</feature>
<accession>A0ABS8WY28</accession>
<organism evidence="1 2">
    <name type="scientific">Datura stramonium</name>
    <name type="common">Jimsonweed</name>
    <name type="synonym">Common thornapple</name>
    <dbReference type="NCBI Taxonomy" id="4076"/>
    <lineage>
        <taxon>Eukaryota</taxon>
        <taxon>Viridiplantae</taxon>
        <taxon>Streptophyta</taxon>
        <taxon>Embryophyta</taxon>
        <taxon>Tracheophyta</taxon>
        <taxon>Spermatophyta</taxon>
        <taxon>Magnoliopsida</taxon>
        <taxon>eudicotyledons</taxon>
        <taxon>Gunneridae</taxon>
        <taxon>Pentapetalae</taxon>
        <taxon>asterids</taxon>
        <taxon>lamiids</taxon>
        <taxon>Solanales</taxon>
        <taxon>Solanaceae</taxon>
        <taxon>Solanoideae</taxon>
        <taxon>Datureae</taxon>
        <taxon>Datura</taxon>
    </lineage>
</organism>
<evidence type="ECO:0000313" key="2">
    <source>
        <dbReference type="Proteomes" id="UP000823775"/>
    </source>
</evidence>